<feature type="compositionally biased region" description="Basic and acidic residues" evidence="1">
    <location>
        <begin position="199"/>
        <end position="209"/>
    </location>
</feature>
<organism evidence="3 4">
    <name type="scientific">Phanerochaete carnosa (strain HHB-10118-sp)</name>
    <name type="common">White-rot fungus</name>
    <name type="synonym">Peniophora carnosa</name>
    <dbReference type="NCBI Taxonomy" id="650164"/>
    <lineage>
        <taxon>Eukaryota</taxon>
        <taxon>Fungi</taxon>
        <taxon>Dikarya</taxon>
        <taxon>Basidiomycota</taxon>
        <taxon>Agaricomycotina</taxon>
        <taxon>Agaricomycetes</taxon>
        <taxon>Polyporales</taxon>
        <taxon>Phanerochaetaceae</taxon>
        <taxon>Phanerochaete</taxon>
    </lineage>
</organism>
<dbReference type="OrthoDB" id="10258156at2759"/>
<dbReference type="HOGENOM" id="CLU_016581_1_2_1"/>
<dbReference type="KEGG" id="pco:PHACADRAFT_106493"/>
<dbReference type="RefSeq" id="XP_007401694.1">
    <property type="nucleotide sequence ID" value="XM_007401632.1"/>
</dbReference>
<feature type="domain" description="Methyltransferase" evidence="2">
    <location>
        <begin position="136"/>
        <end position="328"/>
    </location>
</feature>
<dbReference type="STRING" id="650164.K5VSS3"/>
<dbReference type="PANTHER" id="PTHR12496">
    <property type="entry name" value="CGI-41 METHYLTRANSFERASE"/>
    <property type="match status" value="1"/>
</dbReference>
<evidence type="ECO:0000259" key="2">
    <source>
        <dbReference type="Pfam" id="PF13679"/>
    </source>
</evidence>
<dbReference type="AlphaFoldDB" id="K5VSS3"/>
<dbReference type="InterPro" id="IPR052220">
    <property type="entry name" value="METTL25"/>
</dbReference>
<dbReference type="EMBL" id="JH930480">
    <property type="protein sequence ID" value="EKM49629.1"/>
    <property type="molecule type" value="Genomic_DNA"/>
</dbReference>
<reference evidence="3 4" key="1">
    <citation type="journal article" date="2012" name="BMC Genomics">
        <title>Comparative genomics of the white-rot fungi, Phanerochaete carnosa and P. chrysosporium, to elucidate the genetic basis of the distinct wood types they colonize.</title>
        <authorList>
            <person name="Suzuki H."/>
            <person name="MacDonald J."/>
            <person name="Syed K."/>
            <person name="Salamov A."/>
            <person name="Hori C."/>
            <person name="Aerts A."/>
            <person name="Henrissat B."/>
            <person name="Wiebenga A."/>
            <person name="vanKuyk P.A."/>
            <person name="Barry K."/>
            <person name="Lindquist E."/>
            <person name="LaButti K."/>
            <person name="Lapidus A."/>
            <person name="Lucas S."/>
            <person name="Coutinho P."/>
            <person name="Gong Y."/>
            <person name="Samejima M."/>
            <person name="Mahadevan R."/>
            <person name="Abou-Zaid M."/>
            <person name="de Vries R.P."/>
            <person name="Igarashi K."/>
            <person name="Yadav J.S."/>
            <person name="Grigoriev I.V."/>
            <person name="Master E.R."/>
        </authorList>
    </citation>
    <scope>NUCLEOTIDE SEQUENCE [LARGE SCALE GENOMIC DNA]</scope>
    <source>
        <strain evidence="3 4">HHB-10118-sp</strain>
    </source>
</reference>
<dbReference type="Proteomes" id="UP000008370">
    <property type="component" value="Unassembled WGS sequence"/>
</dbReference>
<name>K5VSS3_PHACS</name>
<feature type="region of interest" description="Disordered" evidence="1">
    <location>
        <begin position="198"/>
        <end position="226"/>
    </location>
</feature>
<dbReference type="GeneID" id="18907402"/>
<sequence>MDEQESQFLDELEAFLRRSEIGFLFSLHPNTTVTPGFTPPEPWLSWWGWAGEPTPNAEPKWRLLWRYYAQDTPVDEGDFVHIPALLREYLRHARGLQLNRSQGAEATIPKRERRDGYTPTTKVFPRNVNLHGMSPKKTHEVQYMSKYAANVLSDLAAHGTIVRHAVDVGAGQAYLSRALRDDCNISVLAVDWSSVQEEGAARREQDAKRAQGKRKKVEGENGQASSVSLDDTTTRLAYKKIVITADSLVTVTKEWTTKQSQRDFAHTSTEDSASNTPVILVALHACGSLTLDVLRAFVRQLRAAQEGEISWRPAAGLVVGCCYNLLRQEGKLNPLILLTTGNLIVSFAESHLQLAAQMPLQWGRTDAALDDASLAVRKIAWRALLSGILSQNLEEQPFLSGRTRELRRLGRLSDSAYRGWEGFLTIAQEKLGVEMAGVARDGVMESRLEVFHLLRCVLGPVVESFILLDRKLWLQEQLASLGMCWQVRLVNLFDQSSGSARNVGIVVVPRSSR</sequence>
<evidence type="ECO:0000313" key="3">
    <source>
        <dbReference type="EMBL" id="EKM49629.1"/>
    </source>
</evidence>
<proteinExistence type="predicted"/>
<accession>K5VSS3</accession>
<protein>
    <recommendedName>
        <fullName evidence="2">Methyltransferase domain-containing protein</fullName>
    </recommendedName>
</protein>
<dbReference type="PANTHER" id="PTHR12496:SF0">
    <property type="entry name" value="METHYLTRANSFERASE DOMAIN-CONTAINING PROTEIN"/>
    <property type="match status" value="1"/>
</dbReference>
<dbReference type="InParanoid" id="K5VSS3"/>
<evidence type="ECO:0000313" key="4">
    <source>
        <dbReference type="Proteomes" id="UP000008370"/>
    </source>
</evidence>
<dbReference type="Pfam" id="PF13679">
    <property type="entry name" value="Methyltransf_32"/>
    <property type="match status" value="1"/>
</dbReference>
<dbReference type="InterPro" id="IPR025714">
    <property type="entry name" value="Methyltranfer_dom"/>
</dbReference>
<evidence type="ECO:0000256" key="1">
    <source>
        <dbReference type="SAM" id="MobiDB-lite"/>
    </source>
</evidence>
<keyword evidence="4" id="KW-1185">Reference proteome</keyword>
<gene>
    <name evidence="3" type="ORF">PHACADRAFT_106493</name>
</gene>